<dbReference type="Gene3D" id="2.60.40.1190">
    <property type="match status" value="1"/>
</dbReference>
<evidence type="ECO:0000256" key="1">
    <source>
        <dbReference type="SAM" id="MobiDB-lite"/>
    </source>
</evidence>
<dbReference type="Proteomes" id="UP000076079">
    <property type="component" value="Chromosome"/>
</dbReference>
<organism evidence="2 3">
    <name type="scientific">Luteitalea pratensis</name>
    <dbReference type="NCBI Taxonomy" id="1855912"/>
    <lineage>
        <taxon>Bacteria</taxon>
        <taxon>Pseudomonadati</taxon>
        <taxon>Acidobacteriota</taxon>
        <taxon>Vicinamibacteria</taxon>
        <taxon>Vicinamibacterales</taxon>
        <taxon>Vicinamibacteraceae</taxon>
        <taxon>Luteitalea</taxon>
    </lineage>
</organism>
<keyword evidence="3" id="KW-1185">Reference proteome</keyword>
<sequence length="290" mass="31347">MDGSPATATHGPTTPDPVSGPAPRLYTPHMFRQPLLCSAVLSLLAGTTVPAIAQSPAATPARSGQAPLPAGAHYTVHKATAAAQAALLAADDRAWSGAEVLTWGTAPYETRLRALWAPEGLYLRWDADDTAPWATMTQRDEHLWDEEVVEIFLDPARAGEDYWELEISPTNVVCDVRMAAPHPTVTSDLTWNHEGLKTAVRHEKNADGSPKRWIATAFAPWPGFRSLPLPERVALPPAAGEAWGFNAFRIERPNGPARPKDGAVSRAWSPTGAPSFHVPAAFRKFVFSDK</sequence>
<name>A0A143PR13_LUTPR</name>
<dbReference type="STRING" id="1855912.LuPra_04404"/>
<dbReference type="EMBL" id="CP015136">
    <property type="protein sequence ID" value="AMY11157.1"/>
    <property type="molecule type" value="Genomic_DNA"/>
</dbReference>
<evidence type="ECO:0000313" key="2">
    <source>
        <dbReference type="EMBL" id="AMY11157.1"/>
    </source>
</evidence>
<evidence type="ECO:0000313" key="3">
    <source>
        <dbReference type="Proteomes" id="UP000076079"/>
    </source>
</evidence>
<gene>
    <name evidence="2" type="ORF">LuPra_04404</name>
</gene>
<protein>
    <submittedName>
        <fullName evidence="2">Uncharacterized protein</fullName>
    </submittedName>
</protein>
<dbReference type="KEGG" id="abac:LuPra_04404"/>
<feature type="compositionally biased region" description="Polar residues" evidence="1">
    <location>
        <begin position="1"/>
        <end position="12"/>
    </location>
</feature>
<dbReference type="AlphaFoldDB" id="A0A143PR13"/>
<dbReference type="CDD" id="cd09620">
    <property type="entry name" value="CBM9_like_3"/>
    <property type="match status" value="1"/>
</dbReference>
<accession>A0A143PR13</accession>
<proteinExistence type="predicted"/>
<reference evidence="2 3" key="1">
    <citation type="journal article" date="2016" name="Genome Announc.">
        <title>First Complete Genome Sequence of a Subdivision 6 Acidobacterium Strain.</title>
        <authorList>
            <person name="Huang S."/>
            <person name="Vieira S."/>
            <person name="Bunk B."/>
            <person name="Riedel T."/>
            <person name="Sproer C."/>
            <person name="Overmann J."/>
        </authorList>
    </citation>
    <scope>NUCLEOTIDE SEQUENCE [LARGE SCALE GENOMIC DNA]</scope>
    <source>
        <strain evidence="3">DSM 100886 HEG_-6_39</strain>
    </source>
</reference>
<dbReference type="SUPFAM" id="SSF49344">
    <property type="entry name" value="CBD9-like"/>
    <property type="match status" value="1"/>
</dbReference>
<reference evidence="3" key="2">
    <citation type="submission" date="2016-04" db="EMBL/GenBank/DDBJ databases">
        <title>First Complete Genome Sequence of a Subdivision 6 Acidobacterium.</title>
        <authorList>
            <person name="Huang S."/>
            <person name="Vieira S."/>
            <person name="Bunk B."/>
            <person name="Riedel T."/>
            <person name="Sproeer C."/>
            <person name="Overmann J."/>
        </authorList>
    </citation>
    <scope>NUCLEOTIDE SEQUENCE [LARGE SCALE GENOMIC DNA]</scope>
    <source>
        <strain evidence="3">DSM 100886 HEG_-6_39</strain>
    </source>
</reference>
<feature type="region of interest" description="Disordered" evidence="1">
    <location>
        <begin position="1"/>
        <end position="24"/>
    </location>
</feature>